<keyword evidence="3" id="KW-1003">Cell membrane</keyword>
<evidence type="ECO:0000256" key="5">
    <source>
        <dbReference type="ARBA" id="ARBA00022989"/>
    </source>
</evidence>
<name>A0A2T2WJB3_9FIRM</name>
<dbReference type="GO" id="GO:0055085">
    <property type="term" value="P:transmembrane transport"/>
    <property type="evidence" value="ECO:0007669"/>
    <property type="project" value="InterPro"/>
</dbReference>
<accession>A0A2T2WJB3</accession>
<dbReference type="GO" id="GO:0005886">
    <property type="term" value="C:plasma membrane"/>
    <property type="evidence" value="ECO:0007669"/>
    <property type="project" value="UniProtKB-SubCell"/>
</dbReference>
<proteinExistence type="inferred from homology"/>
<feature type="domain" description="ABC transmembrane type-1" evidence="8">
    <location>
        <begin position="39"/>
        <end position="251"/>
    </location>
</feature>
<keyword evidence="2 7" id="KW-0813">Transport</keyword>
<comment type="subcellular location">
    <subcellularLocation>
        <location evidence="1 7">Cell membrane</location>
        <topology evidence="1 7">Multi-pass membrane protein</topology>
    </subcellularLocation>
</comment>
<dbReference type="InterPro" id="IPR000515">
    <property type="entry name" value="MetI-like"/>
</dbReference>
<dbReference type="AlphaFoldDB" id="A0A2T2WJB3"/>
<keyword evidence="6 7" id="KW-0472">Membrane</keyword>
<dbReference type="InterPro" id="IPR051393">
    <property type="entry name" value="ABC_transporter_permease"/>
</dbReference>
<evidence type="ECO:0000256" key="3">
    <source>
        <dbReference type="ARBA" id="ARBA00022475"/>
    </source>
</evidence>
<protein>
    <submittedName>
        <fullName evidence="9">ABC transporter permease</fullName>
    </submittedName>
</protein>
<dbReference type="PROSITE" id="PS50928">
    <property type="entry name" value="ABC_TM1"/>
    <property type="match status" value="1"/>
</dbReference>
<evidence type="ECO:0000313" key="10">
    <source>
        <dbReference type="Proteomes" id="UP000241848"/>
    </source>
</evidence>
<feature type="transmembrane region" description="Helical" evidence="7">
    <location>
        <begin position="43"/>
        <end position="66"/>
    </location>
</feature>
<gene>
    <name evidence="9" type="ORF">C7B45_07405</name>
</gene>
<dbReference type="Pfam" id="PF00528">
    <property type="entry name" value="BPD_transp_1"/>
    <property type="match status" value="1"/>
</dbReference>
<evidence type="ECO:0000256" key="6">
    <source>
        <dbReference type="ARBA" id="ARBA00023136"/>
    </source>
</evidence>
<keyword evidence="5 7" id="KW-1133">Transmembrane helix</keyword>
<evidence type="ECO:0000256" key="7">
    <source>
        <dbReference type="RuleBase" id="RU363032"/>
    </source>
</evidence>
<comment type="caution">
    <text evidence="9">The sequence shown here is derived from an EMBL/GenBank/DDBJ whole genome shotgun (WGS) entry which is preliminary data.</text>
</comment>
<feature type="transmembrane region" description="Helical" evidence="7">
    <location>
        <begin position="125"/>
        <end position="149"/>
    </location>
</feature>
<sequence>MGVSLYYSFTSYDLGTPPQWIGLNNWIALLHDPLAWDSLWNSLYYSLGSVPLQLIVALGIALLLNVKGVPGRGVLRTVFYLPTMVPTVAASIIWIALLNPYGGLINDALRFLHVPQPLWLQSTTWAMPGLILMSVWGIGTTVIIYLAGLQDIPRFLYEQAMMDGAGTWRSFVNVTLPMLSPIVLFNGIINLVWSMQTFTQPYLMTKGGPMNATMLYPLDVFQNAFSYLDIGYASSLAWLLFVVILALTLFAFWVSRRVVFYNN</sequence>
<dbReference type="PANTHER" id="PTHR30193">
    <property type="entry name" value="ABC TRANSPORTER PERMEASE PROTEIN"/>
    <property type="match status" value="1"/>
</dbReference>
<comment type="similarity">
    <text evidence="7">Belongs to the binding-protein-dependent transport system permease family.</text>
</comment>
<keyword evidence="4 7" id="KW-0812">Transmembrane</keyword>
<evidence type="ECO:0000313" key="9">
    <source>
        <dbReference type="EMBL" id="PSR22331.1"/>
    </source>
</evidence>
<organism evidence="9 10">
    <name type="scientific">Sulfobacillus acidophilus</name>
    <dbReference type="NCBI Taxonomy" id="53633"/>
    <lineage>
        <taxon>Bacteria</taxon>
        <taxon>Bacillati</taxon>
        <taxon>Bacillota</taxon>
        <taxon>Clostridia</taxon>
        <taxon>Eubacteriales</taxon>
        <taxon>Clostridiales Family XVII. Incertae Sedis</taxon>
        <taxon>Sulfobacillus</taxon>
    </lineage>
</organism>
<dbReference type="InterPro" id="IPR035906">
    <property type="entry name" value="MetI-like_sf"/>
</dbReference>
<dbReference type="PANTHER" id="PTHR30193:SF1">
    <property type="entry name" value="ABC TRANSPORTER PERMEASE PROTEIN YESP-RELATED"/>
    <property type="match status" value="1"/>
</dbReference>
<feature type="transmembrane region" description="Helical" evidence="7">
    <location>
        <begin position="170"/>
        <end position="193"/>
    </location>
</feature>
<reference evidence="9 10" key="1">
    <citation type="journal article" date="2014" name="BMC Genomics">
        <title>Comparison of environmental and isolate Sulfobacillus genomes reveals diverse carbon, sulfur, nitrogen, and hydrogen metabolisms.</title>
        <authorList>
            <person name="Justice N.B."/>
            <person name="Norman A."/>
            <person name="Brown C.T."/>
            <person name="Singh A."/>
            <person name="Thomas B.C."/>
            <person name="Banfield J.F."/>
        </authorList>
    </citation>
    <scope>NUCLEOTIDE SEQUENCE [LARGE SCALE GENOMIC DNA]</scope>
    <source>
        <strain evidence="9">AMDSBA3</strain>
    </source>
</reference>
<dbReference type="Gene3D" id="1.10.3720.10">
    <property type="entry name" value="MetI-like"/>
    <property type="match status" value="1"/>
</dbReference>
<feature type="transmembrane region" description="Helical" evidence="7">
    <location>
        <begin position="78"/>
        <end position="97"/>
    </location>
</feature>
<dbReference type="EMBL" id="PXYV01000019">
    <property type="protein sequence ID" value="PSR22331.1"/>
    <property type="molecule type" value="Genomic_DNA"/>
</dbReference>
<dbReference type="Proteomes" id="UP000241848">
    <property type="component" value="Unassembled WGS sequence"/>
</dbReference>
<feature type="transmembrane region" description="Helical" evidence="7">
    <location>
        <begin position="236"/>
        <end position="254"/>
    </location>
</feature>
<dbReference type="SUPFAM" id="SSF161098">
    <property type="entry name" value="MetI-like"/>
    <property type="match status" value="1"/>
</dbReference>
<evidence type="ECO:0000259" key="8">
    <source>
        <dbReference type="PROSITE" id="PS50928"/>
    </source>
</evidence>
<dbReference type="CDD" id="cd06261">
    <property type="entry name" value="TM_PBP2"/>
    <property type="match status" value="1"/>
</dbReference>
<evidence type="ECO:0000256" key="1">
    <source>
        <dbReference type="ARBA" id="ARBA00004651"/>
    </source>
</evidence>
<evidence type="ECO:0000256" key="4">
    <source>
        <dbReference type="ARBA" id="ARBA00022692"/>
    </source>
</evidence>
<evidence type="ECO:0000256" key="2">
    <source>
        <dbReference type="ARBA" id="ARBA00022448"/>
    </source>
</evidence>